<keyword evidence="2" id="KW-1185">Reference proteome</keyword>
<reference evidence="1 2" key="1">
    <citation type="submission" date="2019-08" db="EMBL/GenBank/DDBJ databases">
        <title>The genome of the soybean aphid Biotype 1, its phylome, world population structure and adaptation to the North American continent.</title>
        <authorList>
            <person name="Giordano R."/>
            <person name="Donthu R.K."/>
            <person name="Hernandez A.G."/>
            <person name="Wright C.L."/>
            <person name="Zimin A.V."/>
        </authorList>
    </citation>
    <scope>NUCLEOTIDE SEQUENCE [LARGE SCALE GENOMIC DNA]</scope>
    <source>
        <tissue evidence="1">Whole aphids</tissue>
    </source>
</reference>
<dbReference type="AlphaFoldDB" id="A0A6G0TIS2"/>
<accession>A0A6G0TIS2</accession>
<organism evidence="1 2">
    <name type="scientific">Aphis glycines</name>
    <name type="common">Soybean aphid</name>
    <dbReference type="NCBI Taxonomy" id="307491"/>
    <lineage>
        <taxon>Eukaryota</taxon>
        <taxon>Metazoa</taxon>
        <taxon>Ecdysozoa</taxon>
        <taxon>Arthropoda</taxon>
        <taxon>Hexapoda</taxon>
        <taxon>Insecta</taxon>
        <taxon>Pterygota</taxon>
        <taxon>Neoptera</taxon>
        <taxon>Paraneoptera</taxon>
        <taxon>Hemiptera</taxon>
        <taxon>Sternorrhyncha</taxon>
        <taxon>Aphidomorpha</taxon>
        <taxon>Aphidoidea</taxon>
        <taxon>Aphididae</taxon>
        <taxon>Aphidini</taxon>
        <taxon>Aphis</taxon>
        <taxon>Aphis</taxon>
    </lineage>
</organism>
<dbReference type="OrthoDB" id="6584454at2759"/>
<sequence length="271" mass="31490">MVLLIVKAEHIPASSFSDVFNCTSLKLLDIMNMLKDSRVKEYMSSLEGWNPIQCMPLYCQCFEEHVSEDAHSVTAYPFSNNMAELAATQGPKKIRSITMYISTTSYFNGDTMKYLVNEMLQSKDVATIEQYYNVLDQNFKMHPPCAQYMDKEYEKLLLLSYRKYFGEMSLWDYIIELLNQITTGDILYGDNEAYDLAFKRCLSFCICILQIDFEVSKRKNVRSLVAKCLNYHSARKTRMSVITKLLDMLYNTGYDFQMQVIDLALLVNQLK</sequence>
<evidence type="ECO:0000313" key="1">
    <source>
        <dbReference type="EMBL" id="KAE9533475.1"/>
    </source>
</evidence>
<protein>
    <submittedName>
        <fullName evidence="1">Uncharacterized protein</fullName>
    </submittedName>
</protein>
<evidence type="ECO:0000313" key="2">
    <source>
        <dbReference type="Proteomes" id="UP000475862"/>
    </source>
</evidence>
<dbReference type="Proteomes" id="UP000475862">
    <property type="component" value="Unassembled WGS sequence"/>
</dbReference>
<dbReference type="EMBL" id="VYZN01000034">
    <property type="protein sequence ID" value="KAE9533475.1"/>
    <property type="molecule type" value="Genomic_DNA"/>
</dbReference>
<proteinExistence type="predicted"/>
<comment type="caution">
    <text evidence="1">The sequence shown here is derived from an EMBL/GenBank/DDBJ whole genome shotgun (WGS) entry which is preliminary data.</text>
</comment>
<name>A0A6G0TIS2_APHGL</name>
<gene>
    <name evidence="1" type="ORF">AGLY_009113</name>
</gene>